<dbReference type="Proteomes" id="UP000256845">
    <property type="component" value="Unassembled WGS sequence"/>
</dbReference>
<proteinExistence type="predicted"/>
<gene>
    <name evidence="1" type="ORF">DFP90_103408</name>
</gene>
<reference evidence="1 2" key="1">
    <citation type="submission" date="2018-07" db="EMBL/GenBank/DDBJ databases">
        <title>Genomic Encyclopedia of Type Strains, Phase III (KMG-III): the genomes of soil and plant-associated and newly described type strains.</title>
        <authorList>
            <person name="Whitman W."/>
        </authorList>
    </citation>
    <scope>NUCLEOTIDE SEQUENCE [LARGE SCALE GENOMIC DNA]</scope>
    <source>
        <strain evidence="1 2">CECT 8488</strain>
    </source>
</reference>
<sequence>MTYSAPHTSDDQADRHAEEIQVLLNLPGRERIRSFYNYWQSKRKGSRFPERSDIDPLEITSLLGHVFLADILDETPTDYRYRLVGTDIVEIDGECTGMRLSEMLPDRSLYHNLWQQYDAIRDGRYWLRVETLPHRQKGHLIPYEVLLLPLVDRKGKIVMIFGYAAAGDRRTG</sequence>
<evidence type="ECO:0000313" key="1">
    <source>
        <dbReference type="EMBL" id="RED51605.1"/>
    </source>
</evidence>
<keyword evidence="2" id="KW-1185">Reference proteome</keyword>
<dbReference type="OrthoDB" id="7351187at2"/>
<evidence type="ECO:0000313" key="2">
    <source>
        <dbReference type="Proteomes" id="UP000256845"/>
    </source>
</evidence>
<dbReference type="EMBL" id="QRDW01000003">
    <property type="protein sequence ID" value="RED51605.1"/>
    <property type="molecule type" value="Genomic_DNA"/>
</dbReference>
<comment type="caution">
    <text evidence="1">The sequence shown here is derived from an EMBL/GenBank/DDBJ whole genome shotgun (WGS) entry which is preliminary data.</text>
</comment>
<name>A0A3D9HQD1_9PROT</name>
<dbReference type="AlphaFoldDB" id="A0A3D9HQD1"/>
<dbReference type="InterPro" id="IPR009922">
    <property type="entry name" value="DUF1457"/>
</dbReference>
<dbReference type="RefSeq" id="WP_115936469.1">
    <property type="nucleotide sequence ID" value="NZ_QRDW01000003.1"/>
</dbReference>
<dbReference type="Pfam" id="PF07310">
    <property type="entry name" value="PAS_5"/>
    <property type="match status" value="1"/>
</dbReference>
<protein>
    <submittedName>
        <fullName evidence="1">PAS domain-containing protein</fullName>
    </submittedName>
</protein>
<organism evidence="1 2">
    <name type="scientific">Aestuariispira insulae</name>
    <dbReference type="NCBI Taxonomy" id="1461337"/>
    <lineage>
        <taxon>Bacteria</taxon>
        <taxon>Pseudomonadati</taxon>
        <taxon>Pseudomonadota</taxon>
        <taxon>Alphaproteobacteria</taxon>
        <taxon>Rhodospirillales</taxon>
        <taxon>Kiloniellaceae</taxon>
        <taxon>Aestuariispira</taxon>
    </lineage>
</organism>
<accession>A0A3D9HQD1</accession>